<sequence>MSSVKSRFPEAETPVHEYFYSMVELAVMRVFVEHQIFDAIPDNGISIDELATKTGVEFNLLERLSNFLIASKVLSSPKPGFISLTYDSKMFQETRAKLFYSHIFDAFMGSAAQWPQYFQTNGLAEPQQSNHSPFGLGAGYPDKSFYQVLEMMPERAQAFNSTMAIGLGDMPITGMYDFSWVAMHAQKDPDRPLIVDVGGGKGQAIKAIIEETPGIPASSCVLQDQINVIQEASGEGVLREVKKVGSSFFDKQPTKGLSHSLMTSPVSNIDYYLGALVYYIRRVLNDWPDDECVIILKNIREVCTPDSRVLISENLLPDQPSVSLAAADLWMMNFAGKRRNERMFNDLASRAGFKVCSISKDKTSTSAVVEMVPV</sequence>
<dbReference type="SUPFAM" id="SSF53335">
    <property type="entry name" value="S-adenosyl-L-methionine-dependent methyltransferases"/>
    <property type="match status" value="1"/>
</dbReference>
<name>A0A8H4NWU8_9HYPO</name>
<organism evidence="5 6">
    <name type="scientific">Fusarium austroafricanum</name>
    <dbReference type="NCBI Taxonomy" id="2364996"/>
    <lineage>
        <taxon>Eukaryota</taxon>
        <taxon>Fungi</taxon>
        <taxon>Dikarya</taxon>
        <taxon>Ascomycota</taxon>
        <taxon>Pezizomycotina</taxon>
        <taxon>Sordariomycetes</taxon>
        <taxon>Hypocreomycetidae</taxon>
        <taxon>Hypocreales</taxon>
        <taxon>Nectriaceae</taxon>
        <taxon>Fusarium</taxon>
        <taxon>Fusarium concolor species complex</taxon>
    </lineage>
</organism>
<gene>
    <name evidence="5" type="ORF">F53441_3289</name>
</gene>
<proteinExistence type="predicted"/>
<protein>
    <submittedName>
        <fullName evidence="5">Equisetin N-methyltransferase</fullName>
    </submittedName>
</protein>
<dbReference type="GO" id="GO:0032259">
    <property type="term" value="P:methylation"/>
    <property type="evidence" value="ECO:0007669"/>
    <property type="project" value="UniProtKB-KW"/>
</dbReference>
<dbReference type="PROSITE" id="PS51683">
    <property type="entry name" value="SAM_OMT_II"/>
    <property type="match status" value="1"/>
</dbReference>
<dbReference type="OrthoDB" id="1535081at2759"/>
<dbReference type="AlphaFoldDB" id="A0A8H4NWU8"/>
<dbReference type="PANTHER" id="PTHR43712:SF2">
    <property type="entry name" value="O-METHYLTRANSFERASE CICE"/>
    <property type="match status" value="1"/>
</dbReference>
<keyword evidence="2 5" id="KW-0808">Transferase</keyword>
<dbReference type="PIRSF" id="PIRSF005739">
    <property type="entry name" value="O-mtase"/>
    <property type="match status" value="1"/>
</dbReference>
<dbReference type="InterPro" id="IPR029063">
    <property type="entry name" value="SAM-dependent_MTases_sf"/>
</dbReference>
<accession>A0A8H4NWU8</accession>
<dbReference type="EMBL" id="JAADJG010000132">
    <property type="protein sequence ID" value="KAF4454154.1"/>
    <property type="molecule type" value="Genomic_DNA"/>
</dbReference>
<comment type="caution">
    <text evidence="5">The sequence shown here is derived from an EMBL/GenBank/DDBJ whole genome shotgun (WGS) entry which is preliminary data.</text>
</comment>
<keyword evidence="1 5" id="KW-0489">Methyltransferase</keyword>
<keyword evidence="6" id="KW-1185">Reference proteome</keyword>
<reference evidence="5" key="1">
    <citation type="submission" date="2020-01" db="EMBL/GenBank/DDBJ databases">
        <title>Identification and distribution of gene clusters putatively required for synthesis of sphingolipid metabolism inhibitors in phylogenetically diverse species of the filamentous fungus Fusarium.</title>
        <authorList>
            <person name="Kim H.-S."/>
            <person name="Busman M."/>
            <person name="Brown D.W."/>
            <person name="Divon H."/>
            <person name="Uhlig S."/>
            <person name="Proctor R.H."/>
        </authorList>
    </citation>
    <scope>NUCLEOTIDE SEQUENCE</scope>
    <source>
        <strain evidence="5">NRRL 53441</strain>
    </source>
</reference>
<keyword evidence="3" id="KW-0949">S-adenosyl-L-methionine</keyword>
<dbReference type="InterPro" id="IPR016461">
    <property type="entry name" value="COMT-like"/>
</dbReference>
<evidence type="ECO:0000313" key="6">
    <source>
        <dbReference type="Proteomes" id="UP000605986"/>
    </source>
</evidence>
<dbReference type="PANTHER" id="PTHR43712">
    <property type="entry name" value="PUTATIVE (AFU_ORTHOLOGUE AFUA_4G14580)-RELATED"/>
    <property type="match status" value="1"/>
</dbReference>
<evidence type="ECO:0000256" key="1">
    <source>
        <dbReference type="ARBA" id="ARBA00022603"/>
    </source>
</evidence>
<dbReference type="Pfam" id="PF00891">
    <property type="entry name" value="Methyltransf_2"/>
    <property type="match status" value="1"/>
</dbReference>
<dbReference type="InterPro" id="IPR001077">
    <property type="entry name" value="COMT_C"/>
</dbReference>
<feature type="domain" description="O-methyltransferase C-terminal" evidence="4">
    <location>
        <begin position="277"/>
        <end position="354"/>
    </location>
</feature>
<evidence type="ECO:0000313" key="5">
    <source>
        <dbReference type="EMBL" id="KAF4454154.1"/>
    </source>
</evidence>
<dbReference type="SUPFAM" id="SSF46785">
    <property type="entry name" value="Winged helix' DNA-binding domain"/>
    <property type="match status" value="1"/>
</dbReference>
<evidence type="ECO:0000259" key="4">
    <source>
        <dbReference type="Pfam" id="PF00891"/>
    </source>
</evidence>
<dbReference type="InterPro" id="IPR036390">
    <property type="entry name" value="WH_DNA-bd_sf"/>
</dbReference>
<dbReference type="InterPro" id="IPR036388">
    <property type="entry name" value="WH-like_DNA-bd_sf"/>
</dbReference>
<evidence type="ECO:0000256" key="3">
    <source>
        <dbReference type="ARBA" id="ARBA00022691"/>
    </source>
</evidence>
<dbReference type="Gene3D" id="3.40.50.150">
    <property type="entry name" value="Vaccinia Virus protein VP39"/>
    <property type="match status" value="1"/>
</dbReference>
<dbReference type="Proteomes" id="UP000605986">
    <property type="component" value="Unassembled WGS sequence"/>
</dbReference>
<dbReference type="GO" id="GO:0008171">
    <property type="term" value="F:O-methyltransferase activity"/>
    <property type="evidence" value="ECO:0007669"/>
    <property type="project" value="InterPro"/>
</dbReference>
<dbReference type="Gene3D" id="1.10.10.10">
    <property type="entry name" value="Winged helix-like DNA-binding domain superfamily/Winged helix DNA-binding domain"/>
    <property type="match status" value="1"/>
</dbReference>
<evidence type="ECO:0000256" key="2">
    <source>
        <dbReference type="ARBA" id="ARBA00022679"/>
    </source>
</evidence>